<sequence>MRTALILASALAASLSLAACGENSAPAADATPKAPPPPALTEAEKVAVLAALPAPYNAGDLENGRRAFARCRSCHTITPGGPNMAGPNLYGVFGRQAGALDKYSYSHALRTAGFTWDAEKLDHWLENPKTFLPGNKMTFAGLRDATDRRDVIAFLKVETGYAPETAKAAAIATAPAS</sequence>
<evidence type="ECO:0000256" key="5">
    <source>
        <dbReference type="ARBA" id="ARBA00023004"/>
    </source>
</evidence>
<dbReference type="Gene3D" id="1.10.760.10">
    <property type="entry name" value="Cytochrome c-like domain"/>
    <property type="match status" value="1"/>
</dbReference>
<dbReference type="PANTHER" id="PTHR11961">
    <property type="entry name" value="CYTOCHROME C"/>
    <property type="match status" value="1"/>
</dbReference>
<dbReference type="GO" id="GO:0020037">
    <property type="term" value="F:heme binding"/>
    <property type="evidence" value="ECO:0007669"/>
    <property type="project" value="InterPro"/>
</dbReference>
<evidence type="ECO:0000256" key="4">
    <source>
        <dbReference type="ARBA" id="ARBA00022982"/>
    </source>
</evidence>
<evidence type="ECO:0000313" key="9">
    <source>
        <dbReference type="EMBL" id="MBB4799379.1"/>
    </source>
</evidence>
<evidence type="ECO:0000259" key="8">
    <source>
        <dbReference type="PROSITE" id="PS51007"/>
    </source>
</evidence>
<keyword evidence="1" id="KW-0813">Transport</keyword>
<gene>
    <name evidence="9" type="ORF">HNP32_003137</name>
</gene>
<keyword evidence="4" id="KW-0249">Electron transport</keyword>
<keyword evidence="2 6" id="KW-0349">Heme</keyword>
<feature type="chain" id="PRO_5030564019" evidence="7">
    <location>
        <begin position="19"/>
        <end position="177"/>
    </location>
</feature>
<dbReference type="Pfam" id="PF00034">
    <property type="entry name" value="Cytochrom_C"/>
    <property type="match status" value="1"/>
</dbReference>
<dbReference type="PROSITE" id="PS51257">
    <property type="entry name" value="PROKAR_LIPOPROTEIN"/>
    <property type="match status" value="1"/>
</dbReference>
<dbReference type="PRINTS" id="PR00604">
    <property type="entry name" value="CYTCHRMECIAB"/>
</dbReference>
<dbReference type="InterPro" id="IPR002327">
    <property type="entry name" value="Cyt_c_1A/1B"/>
</dbReference>
<keyword evidence="3 6" id="KW-0479">Metal-binding</keyword>
<evidence type="ECO:0000313" key="10">
    <source>
        <dbReference type="Proteomes" id="UP000539957"/>
    </source>
</evidence>
<proteinExistence type="predicted"/>
<dbReference type="SUPFAM" id="SSF46626">
    <property type="entry name" value="Cytochrome c"/>
    <property type="match status" value="1"/>
</dbReference>
<keyword evidence="7" id="KW-0732">Signal</keyword>
<accession>A0A7W7IRU9</accession>
<evidence type="ECO:0000256" key="3">
    <source>
        <dbReference type="ARBA" id="ARBA00022723"/>
    </source>
</evidence>
<dbReference type="PROSITE" id="PS51007">
    <property type="entry name" value="CYTC"/>
    <property type="match status" value="1"/>
</dbReference>
<comment type="caution">
    <text evidence="9">The sequence shown here is derived from an EMBL/GenBank/DDBJ whole genome shotgun (WGS) entry which is preliminary data.</text>
</comment>
<evidence type="ECO:0000256" key="1">
    <source>
        <dbReference type="ARBA" id="ARBA00022448"/>
    </source>
</evidence>
<evidence type="ECO:0000256" key="7">
    <source>
        <dbReference type="SAM" id="SignalP"/>
    </source>
</evidence>
<keyword evidence="5 6" id="KW-0408">Iron</keyword>
<dbReference type="GO" id="GO:0046872">
    <property type="term" value="F:metal ion binding"/>
    <property type="evidence" value="ECO:0007669"/>
    <property type="project" value="UniProtKB-KW"/>
</dbReference>
<dbReference type="InterPro" id="IPR009056">
    <property type="entry name" value="Cyt_c-like_dom"/>
</dbReference>
<dbReference type="Proteomes" id="UP000539957">
    <property type="component" value="Unassembled WGS sequence"/>
</dbReference>
<reference evidence="9 10" key="1">
    <citation type="submission" date="2020-08" db="EMBL/GenBank/DDBJ databases">
        <title>Functional genomics of gut bacteria from endangered species of beetles.</title>
        <authorList>
            <person name="Carlos-Shanley C."/>
        </authorList>
    </citation>
    <scope>NUCLEOTIDE SEQUENCE [LARGE SCALE GENOMIC DNA]</scope>
    <source>
        <strain evidence="9 10">S00123</strain>
    </source>
</reference>
<dbReference type="GO" id="GO:0009055">
    <property type="term" value="F:electron transfer activity"/>
    <property type="evidence" value="ECO:0007669"/>
    <property type="project" value="InterPro"/>
</dbReference>
<dbReference type="EMBL" id="JACHKY010000006">
    <property type="protein sequence ID" value="MBB4799379.1"/>
    <property type="molecule type" value="Genomic_DNA"/>
</dbReference>
<dbReference type="RefSeq" id="WP_184272572.1">
    <property type="nucleotide sequence ID" value="NZ_JACHKY010000006.1"/>
</dbReference>
<feature type="signal peptide" evidence="7">
    <location>
        <begin position="1"/>
        <end position="18"/>
    </location>
</feature>
<organism evidence="9 10">
    <name type="scientific">Brevundimonas bullata</name>
    <dbReference type="NCBI Taxonomy" id="13160"/>
    <lineage>
        <taxon>Bacteria</taxon>
        <taxon>Pseudomonadati</taxon>
        <taxon>Pseudomonadota</taxon>
        <taxon>Alphaproteobacteria</taxon>
        <taxon>Caulobacterales</taxon>
        <taxon>Caulobacteraceae</taxon>
        <taxon>Brevundimonas</taxon>
    </lineage>
</organism>
<feature type="domain" description="Cytochrome c" evidence="8">
    <location>
        <begin position="59"/>
        <end position="159"/>
    </location>
</feature>
<dbReference type="InterPro" id="IPR036909">
    <property type="entry name" value="Cyt_c-like_dom_sf"/>
</dbReference>
<evidence type="ECO:0000256" key="6">
    <source>
        <dbReference type="PROSITE-ProRule" id="PRU00433"/>
    </source>
</evidence>
<evidence type="ECO:0000256" key="2">
    <source>
        <dbReference type="ARBA" id="ARBA00022617"/>
    </source>
</evidence>
<protein>
    <submittedName>
        <fullName evidence="9">Cytochrome c</fullName>
    </submittedName>
</protein>
<name>A0A7W7IRU9_9CAUL</name>
<keyword evidence="10" id="KW-1185">Reference proteome</keyword>
<dbReference type="AlphaFoldDB" id="A0A7W7IRU9"/>